<dbReference type="InterPro" id="IPR053036">
    <property type="entry name" value="CellCycle_DNARepair_Reg"/>
</dbReference>
<dbReference type="InterPro" id="IPR036420">
    <property type="entry name" value="BRCT_dom_sf"/>
</dbReference>
<dbReference type="InterPro" id="IPR036396">
    <property type="entry name" value="Cyt_P450_sf"/>
</dbReference>
<dbReference type="CDD" id="cd17743">
    <property type="entry name" value="BRCT_BRC1_like_rpt5"/>
    <property type="match status" value="1"/>
</dbReference>
<keyword evidence="4" id="KW-1185">Reference proteome</keyword>
<dbReference type="Gene3D" id="3.40.50.10190">
    <property type="entry name" value="BRCT domain"/>
    <property type="match status" value="5"/>
</dbReference>
<organism evidence="3 4">
    <name type="scientific">Diaporthe eres</name>
    <name type="common">Phomopsis oblonga</name>
    <dbReference type="NCBI Taxonomy" id="83184"/>
    <lineage>
        <taxon>Eukaryota</taxon>
        <taxon>Fungi</taxon>
        <taxon>Dikarya</taxon>
        <taxon>Ascomycota</taxon>
        <taxon>Pezizomycotina</taxon>
        <taxon>Sordariomycetes</taxon>
        <taxon>Sordariomycetidae</taxon>
        <taxon>Diaporthales</taxon>
        <taxon>Diaporthaceae</taxon>
        <taxon>Diaporthe</taxon>
        <taxon>Diaporthe eres species complex</taxon>
    </lineage>
</organism>
<dbReference type="InterPro" id="IPR002401">
    <property type="entry name" value="Cyt_P450_E_grp-I"/>
</dbReference>
<dbReference type="InterPro" id="IPR001357">
    <property type="entry name" value="BRCT_dom"/>
</dbReference>
<dbReference type="CDD" id="cd18437">
    <property type="entry name" value="BRCT_BRC1_like_rpt3"/>
    <property type="match status" value="1"/>
</dbReference>
<gene>
    <name evidence="3" type="primary">ESC4</name>
    <name evidence="3" type="ORF">SLS63_013038</name>
</gene>
<reference evidence="3 4" key="1">
    <citation type="submission" date="2024-02" db="EMBL/GenBank/DDBJ databases">
        <title>De novo assembly and annotation of 12 fungi associated with fruit tree decline syndrome in Ontario, Canada.</title>
        <authorList>
            <person name="Sulman M."/>
            <person name="Ellouze W."/>
            <person name="Ilyukhin E."/>
        </authorList>
    </citation>
    <scope>NUCLEOTIDE SEQUENCE [LARGE SCALE GENOMIC DNA]</scope>
    <source>
        <strain evidence="3 4">M169</strain>
    </source>
</reference>
<dbReference type="Proteomes" id="UP001430848">
    <property type="component" value="Unassembled WGS sequence"/>
</dbReference>
<dbReference type="EMBL" id="JAKNSF020000160">
    <property type="protein sequence ID" value="KAK7710175.1"/>
    <property type="molecule type" value="Genomic_DNA"/>
</dbReference>
<feature type="domain" description="BRCT" evidence="2">
    <location>
        <begin position="675"/>
        <end position="747"/>
    </location>
</feature>
<dbReference type="SUPFAM" id="SSF48264">
    <property type="entry name" value="Cytochrome P450"/>
    <property type="match status" value="1"/>
</dbReference>
<name>A0ABR1NPR0_DIAER</name>
<dbReference type="PROSITE" id="PS50172">
    <property type="entry name" value="BRCT"/>
    <property type="match status" value="4"/>
</dbReference>
<dbReference type="Pfam" id="PF16770">
    <property type="entry name" value="RTT107_BRCT_5"/>
    <property type="match status" value="1"/>
</dbReference>
<protein>
    <submittedName>
        <fullName evidence="3">Regulator of Ty1 Transposition</fullName>
    </submittedName>
</protein>
<dbReference type="PANTHER" id="PTHR47667">
    <property type="entry name" value="REGULATOR OF TY1 TRANSPOSITION PROTEIN 107"/>
    <property type="match status" value="1"/>
</dbReference>
<dbReference type="SMART" id="SM00292">
    <property type="entry name" value="BRCT"/>
    <property type="match status" value="5"/>
</dbReference>
<feature type="domain" description="BRCT" evidence="2">
    <location>
        <begin position="366"/>
        <end position="437"/>
    </location>
</feature>
<feature type="compositionally biased region" description="Basic and acidic residues" evidence="1">
    <location>
        <begin position="933"/>
        <end position="949"/>
    </location>
</feature>
<dbReference type="Pfam" id="PF12738">
    <property type="entry name" value="PTCB-BRCT"/>
    <property type="match status" value="1"/>
</dbReference>
<dbReference type="Pfam" id="PF00067">
    <property type="entry name" value="p450"/>
    <property type="match status" value="2"/>
</dbReference>
<evidence type="ECO:0000256" key="1">
    <source>
        <dbReference type="SAM" id="MobiDB-lite"/>
    </source>
</evidence>
<evidence type="ECO:0000313" key="4">
    <source>
        <dbReference type="Proteomes" id="UP001430848"/>
    </source>
</evidence>
<dbReference type="CDD" id="cd18439">
    <property type="entry name" value="BRCT_BRC1_like_rpt6"/>
    <property type="match status" value="1"/>
</dbReference>
<dbReference type="SUPFAM" id="SSF52113">
    <property type="entry name" value="BRCT domain"/>
    <property type="match status" value="5"/>
</dbReference>
<feature type="region of interest" description="Disordered" evidence="1">
    <location>
        <begin position="849"/>
        <end position="887"/>
    </location>
</feature>
<feature type="domain" description="BRCT" evidence="2">
    <location>
        <begin position="988"/>
        <end position="1074"/>
    </location>
</feature>
<feature type="compositionally biased region" description="Acidic residues" evidence="1">
    <location>
        <begin position="958"/>
        <end position="971"/>
    </location>
</feature>
<sequence>MWIKLKDAHEKYGPVIRSAPNELSFITPEIWDDVYAKWPGRPEMPKGNYNPPPGQESLLDHPVHEEHQRIRKAMRNGFTERAQKDHEPRVRRLIDGLMEQLKIIAKSGEQTDIANWNNLIAYDIVAYLATGENFKGVEMGEHHKCMTHALVHLGQNGGITLGELQRSLEIIIVAATDTTATVLIGAVYHLCKNPSVYARLKAEVRSAFASEAAIDIEGVSKLSYFIAVIKESMRIHPPVPGNHPRRVGAGGAIVAGNYVPAGTNVSFPHWAAYHSERNWNRPDDFAPERWMGDPDFETDKRKPINNGTGNATQAAHAFALDGGLVHDRRRKQVLEDLAWLAYAYPIDCAGQGLCTSGGFVGLGLVLKETVEKYGAEVVDLGEDGSVSVSECTHIIADTIDFPEYDEAMALMVPVVVTEWINASLHKGRQAQIRPYSPDPRLIFSNVVLTCDDIPLTDKETIAGAVLAMGGMESKDLGRLTTHICALSMDGPKAKLATHKNFRCKIVLPHWFDDCFRLGKRIDEGPYLLPDPEILRSGNNDAVAIPPSQHLDGAASARPDRPPMTAHYQAGAREKLTVFQDKSVVLSWDLGINEKLRKTLQGLIENGGGSVVDTEGDCDWFVCQYRDGPEYVKAAQQGKDVGNLAWLYYLIMHNQWTNPLRRLLHYPVPKEGIPGFRGQRITLSNYGGEARIYLQNLLRAAGAEPTGSMRQDNTHLITARKSGEKCEAAADWQIPMVNHLWLEESYAKCEVQALTDPRYVHFPPRTNLGEIIGQTSFDESRLHEKYYPGGDDDMDAVARRKRRIQDLVKENGATHGPAAGLVVGRQKHPEFDVMKDDEAEYAVKTTKTFGVPAPPKAKTKAQASATPVRARRALGGKENDTSSVFSSGSRSAKASALNKLHNLAPDIALYEKERKRKSSGNTPFGGKRATNLFEQEREKEREKKAQEKARSTSPTHDQLDDDDDEEEEEEEAEEKRPAKRQKPSLPPVDMRIILTGYQGWLNNLKKEDADKRKLRSMGIQIVHENAACDYLAAPHMVRTIKFLRALARGPEVINSSFIDACLEAGERLDVNEYKLKDKANEARFGLKLEKSIARARENKGRLLWGVPIYCTKDIKSGAESYRPIAEANGAIFKTYTGRGASTIKPTKPDEDSQGPEPVYLLTSGSKAERELWPRFEKMARDGNMEPRVVSSDWLLQVAMSQELKFDKKYLATRFFKGN</sequence>
<comment type="caution">
    <text evidence="3">The sequence shown here is derived from an EMBL/GenBank/DDBJ whole genome shotgun (WGS) entry which is preliminary data.</text>
</comment>
<dbReference type="Gene3D" id="1.10.630.10">
    <property type="entry name" value="Cytochrome P450"/>
    <property type="match status" value="2"/>
</dbReference>
<proteinExistence type="predicted"/>
<feature type="region of interest" description="Disordered" evidence="1">
    <location>
        <begin position="913"/>
        <end position="986"/>
    </location>
</feature>
<dbReference type="PANTHER" id="PTHR47667:SF1">
    <property type="entry name" value="REGULATOR OF TY1 TRANSPOSITION PROTEIN 107"/>
    <property type="match status" value="1"/>
</dbReference>
<dbReference type="CDD" id="cd18436">
    <property type="entry name" value="BRCT_BRC1_like_rpt2"/>
    <property type="match status" value="1"/>
</dbReference>
<dbReference type="InterPro" id="IPR001128">
    <property type="entry name" value="Cyt_P450"/>
</dbReference>
<evidence type="ECO:0000313" key="3">
    <source>
        <dbReference type="EMBL" id="KAK7710175.1"/>
    </source>
</evidence>
<evidence type="ECO:0000259" key="2">
    <source>
        <dbReference type="PROSITE" id="PS50172"/>
    </source>
</evidence>
<accession>A0ABR1NPR0</accession>
<feature type="domain" description="BRCT" evidence="2">
    <location>
        <begin position="438"/>
        <end position="528"/>
    </location>
</feature>
<dbReference type="PRINTS" id="PR00463">
    <property type="entry name" value="EP450I"/>
</dbReference>